<feature type="region of interest" description="Disordered" evidence="1">
    <location>
        <begin position="1"/>
        <end position="24"/>
    </location>
</feature>
<feature type="compositionally biased region" description="Low complexity" evidence="1">
    <location>
        <begin position="340"/>
        <end position="354"/>
    </location>
</feature>
<evidence type="ECO:0000256" key="1">
    <source>
        <dbReference type="SAM" id="MobiDB-lite"/>
    </source>
</evidence>
<feature type="non-terminal residue" evidence="2">
    <location>
        <position position="385"/>
    </location>
</feature>
<comment type="caution">
    <text evidence="2">The sequence shown here is derived from an EMBL/GenBank/DDBJ whole genome shotgun (WGS) entry which is preliminary data.</text>
</comment>
<evidence type="ECO:0000313" key="2">
    <source>
        <dbReference type="EMBL" id="KAG0688429.1"/>
    </source>
</evidence>
<feature type="region of interest" description="Disordered" evidence="1">
    <location>
        <begin position="184"/>
        <end position="265"/>
    </location>
</feature>
<dbReference type="AlphaFoldDB" id="A0A9P7BG83"/>
<dbReference type="EMBL" id="PUHW01000152">
    <property type="protein sequence ID" value="KAG0688429.1"/>
    <property type="molecule type" value="Genomic_DNA"/>
</dbReference>
<feature type="compositionally biased region" description="Polar residues" evidence="1">
    <location>
        <begin position="312"/>
        <end position="339"/>
    </location>
</feature>
<feature type="compositionally biased region" description="Low complexity" evidence="1">
    <location>
        <begin position="71"/>
        <end position="93"/>
    </location>
</feature>
<reference evidence="2" key="1">
    <citation type="submission" date="2020-11" db="EMBL/GenBank/DDBJ databases">
        <title>Kefir isolates.</title>
        <authorList>
            <person name="Marcisauskas S."/>
            <person name="Kim Y."/>
            <person name="Blasche S."/>
        </authorList>
    </citation>
    <scope>NUCLEOTIDE SEQUENCE</scope>
    <source>
        <strain evidence="2">Olga-1</strain>
    </source>
</reference>
<keyword evidence="2" id="KW-0675">Receptor</keyword>
<name>A0A9P7BG83_9ASCO</name>
<evidence type="ECO:0000313" key="3">
    <source>
        <dbReference type="Proteomes" id="UP000697127"/>
    </source>
</evidence>
<feature type="region of interest" description="Disordered" evidence="1">
    <location>
        <begin position="71"/>
        <end position="97"/>
    </location>
</feature>
<accession>A0A9P7BG83</accession>
<keyword evidence="3" id="KW-1185">Reference proteome</keyword>
<dbReference type="Proteomes" id="UP000697127">
    <property type="component" value="Unassembled WGS sequence"/>
</dbReference>
<feature type="compositionally biased region" description="Low complexity" evidence="1">
    <location>
        <begin position="198"/>
        <end position="218"/>
    </location>
</feature>
<organism evidence="2 3">
    <name type="scientific">Pichia californica</name>
    <dbReference type="NCBI Taxonomy" id="460514"/>
    <lineage>
        <taxon>Eukaryota</taxon>
        <taxon>Fungi</taxon>
        <taxon>Dikarya</taxon>
        <taxon>Ascomycota</taxon>
        <taxon>Saccharomycotina</taxon>
        <taxon>Pichiomycetes</taxon>
        <taxon>Pichiales</taxon>
        <taxon>Pichiaceae</taxon>
        <taxon>Pichia</taxon>
    </lineage>
</organism>
<feature type="compositionally biased region" description="Basic residues" evidence="1">
    <location>
        <begin position="247"/>
        <end position="258"/>
    </location>
</feature>
<gene>
    <name evidence="2" type="primary">WC2_4</name>
    <name evidence="2" type="ORF">C6P40_000986</name>
</gene>
<sequence length="385" mass="43333">MSEQSPEQSYYLPSSSNETSPMSNEDIIAQKILKRVEIAKMTRQLKEKLSKAGLQVRDQQQQQGMYADGQNLYSRYNNNSSNSNSPQSSPSKSLSEDVTNNITATAISNIQNSKLVTPTRNNFNFENSNLSISALTPIISPLKRKSSSIYRSTESNRNFLYENFDDEMMSPLKKIHNGGLTSSPYANSTSPYQFTRGSLLQSPPNSLNNNNNINHLQPPKTPPQKQEDLFSANTKLSKSKQQQIQNQKKKKSVSKRKVNNNNNNVQLSQQQVQNDMQMQMQIQIQPQDLSSNQIQQNEQQINSFQSLENSDRGSLQSNLLMTPKSSNNKIKEFTTPNKGNNNNSNNSNNSNNNNDDLGADLLLFLSNSPVRNFNNHSNNNSNNNN</sequence>
<feature type="compositionally biased region" description="Polar residues" evidence="1">
    <location>
        <begin position="1"/>
        <end position="23"/>
    </location>
</feature>
<proteinExistence type="predicted"/>
<feature type="region of interest" description="Disordered" evidence="1">
    <location>
        <begin position="305"/>
        <end position="358"/>
    </location>
</feature>
<protein>
    <submittedName>
        <fullName evidence="2">Blue light receptor</fullName>
    </submittedName>
</protein>
<feature type="compositionally biased region" description="Polar residues" evidence="1">
    <location>
        <begin position="184"/>
        <end position="196"/>
    </location>
</feature>